<proteinExistence type="inferred from homology"/>
<dbReference type="AlphaFoldDB" id="A0A7M5WV96"/>
<dbReference type="GO" id="GO:0004061">
    <property type="term" value="F:arylformamidase activity"/>
    <property type="evidence" value="ECO:0007669"/>
    <property type="project" value="InterPro"/>
</dbReference>
<dbReference type="OrthoDB" id="7108654at2759"/>
<dbReference type="EnsemblMetazoa" id="CLYHEMT013605.1">
    <property type="protein sequence ID" value="CLYHEMP013605.1"/>
    <property type="gene ID" value="CLYHEMG013605"/>
</dbReference>
<evidence type="ECO:0000256" key="1">
    <source>
        <dbReference type="ARBA" id="ARBA00007865"/>
    </source>
</evidence>
<dbReference type="PANTHER" id="PTHR31118">
    <property type="entry name" value="CYCLASE-LIKE PROTEIN 2"/>
    <property type="match status" value="1"/>
</dbReference>
<dbReference type="InterPro" id="IPR037175">
    <property type="entry name" value="KFase_sf"/>
</dbReference>
<dbReference type="PANTHER" id="PTHR31118:SF12">
    <property type="entry name" value="CYCLASE-LIKE PROTEIN 2"/>
    <property type="match status" value="1"/>
</dbReference>
<sequence>MKLHLILMQCIIMVIATDINIIDLTHEFENGTSPYWKMENSFHFTSSFSGQTANYFYSSNSFCASEHGGTHLDAPIHFAKGKHTAGEISLKNLIATPFIVDVSSHVNNDPDFQVDEQHLMEAEKKNGKIPDGAILLLYTGLSLKYDDLSAYFGGEPQNSSTYHFPGLHPNGARWIVDNRNVSAVGIDTPSLDFGQSTLFQSHVILFTHNIPGFENVDLTQIEKIQSMKNPLIIALPMKIKNGSGGPLRIVAMETPTAPSASMRNVISLFMVLACFSFAGQFVV</sequence>
<dbReference type="GeneID" id="136819437"/>
<dbReference type="RefSeq" id="XP_066931761.1">
    <property type="nucleotide sequence ID" value="XM_067075660.1"/>
</dbReference>
<keyword evidence="4" id="KW-1185">Reference proteome</keyword>
<dbReference type="InterPro" id="IPR007325">
    <property type="entry name" value="KFase/CYL"/>
</dbReference>
<dbReference type="Proteomes" id="UP000594262">
    <property type="component" value="Unplaced"/>
</dbReference>
<dbReference type="SUPFAM" id="SSF102198">
    <property type="entry name" value="Putative cyclase"/>
    <property type="match status" value="1"/>
</dbReference>
<feature type="chain" id="PRO_5036206784" evidence="2">
    <location>
        <begin position="17"/>
        <end position="283"/>
    </location>
</feature>
<dbReference type="Gene3D" id="3.50.30.50">
    <property type="entry name" value="Putative cyclase"/>
    <property type="match status" value="1"/>
</dbReference>
<protein>
    <submittedName>
        <fullName evidence="3">Uncharacterized protein</fullName>
    </submittedName>
</protein>
<dbReference type="Pfam" id="PF04199">
    <property type="entry name" value="Cyclase"/>
    <property type="match status" value="1"/>
</dbReference>
<evidence type="ECO:0000313" key="4">
    <source>
        <dbReference type="Proteomes" id="UP000594262"/>
    </source>
</evidence>
<keyword evidence="2" id="KW-0732">Signal</keyword>
<accession>A0A7M5WV96</accession>
<evidence type="ECO:0000256" key="2">
    <source>
        <dbReference type="SAM" id="SignalP"/>
    </source>
</evidence>
<feature type="signal peptide" evidence="2">
    <location>
        <begin position="1"/>
        <end position="16"/>
    </location>
</feature>
<reference evidence="3" key="1">
    <citation type="submission" date="2021-01" db="UniProtKB">
        <authorList>
            <consortium name="EnsemblMetazoa"/>
        </authorList>
    </citation>
    <scope>IDENTIFICATION</scope>
</reference>
<organism evidence="3 4">
    <name type="scientific">Clytia hemisphaerica</name>
    <dbReference type="NCBI Taxonomy" id="252671"/>
    <lineage>
        <taxon>Eukaryota</taxon>
        <taxon>Metazoa</taxon>
        <taxon>Cnidaria</taxon>
        <taxon>Hydrozoa</taxon>
        <taxon>Hydroidolina</taxon>
        <taxon>Leptothecata</taxon>
        <taxon>Obeliida</taxon>
        <taxon>Clytiidae</taxon>
        <taxon>Clytia</taxon>
    </lineage>
</organism>
<evidence type="ECO:0000313" key="3">
    <source>
        <dbReference type="EnsemblMetazoa" id="CLYHEMP013605.2"/>
    </source>
</evidence>
<name>A0A7M5WV96_9CNID</name>
<dbReference type="GO" id="GO:0019441">
    <property type="term" value="P:L-tryptophan catabolic process to kynurenine"/>
    <property type="evidence" value="ECO:0007669"/>
    <property type="project" value="InterPro"/>
</dbReference>
<dbReference type="EnsemblMetazoa" id="CLYHEMT013605.2">
    <property type="protein sequence ID" value="CLYHEMP013605.2"/>
    <property type="gene ID" value="CLYHEMG013605"/>
</dbReference>
<comment type="similarity">
    <text evidence="1">Belongs to the Cyclase 1 superfamily.</text>
</comment>